<keyword evidence="3" id="KW-0964">Secreted</keyword>
<gene>
    <name evidence="11" type="primary">PFT-1</name>
</gene>
<accession>A0A0N7F1C5</accession>
<dbReference type="PANTHER" id="PTHR18841">
    <property type="entry name" value="VITELLINE MEMBRANE OUTER LAYER PROTEIN I-RELATED"/>
    <property type="match status" value="1"/>
</dbReference>
<dbReference type="GO" id="GO:0016020">
    <property type="term" value="C:membrane"/>
    <property type="evidence" value="ECO:0007669"/>
    <property type="project" value="UniProtKB-SubCell"/>
</dbReference>
<dbReference type="InterPro" id="IPR000742">
    <property type="entry name" value="EGF"/>
</dbReference>
<evidence type="ECO:0000256" key="2">
    <source>
        <dbReference type="ARBA" id="ARBA00004613"/>
    </source>
</evidence>
<evidence type="ECO:0000256" key="6">
    <source>
        <dbReference type="PROSITE-ProRule" id="PRU00076"/>
    </source>
</evidence>
<dbReference type="InterPro" id="IPR036706">
    <property type="entry name" value="VOMI_sf"/>
</dbReference>
<evidence type="ECO:0000259" key="10">
    <source>
        <dbReference type="PROSITE" id="PS51412"/>
    </source>
</evidence>
<sequence>MIRLLFLILGLLAVAFAVEGENEVERKKDNSDVGEESSGAIGNELEKRGDKTMPNIGYLFKGYNVLEGNPMDPEKFDPGFRAKIFQASYQQDRLTDDRQFKIPDNVDLDEKEACSSSFSAESVMTESDYQKSLMAKAAVSGSGQVGVVEASFSASTEYTEMSKSLKSNTKSVIKTEATCIVYEARVQTGTPPEFTANFLETVKRLGQDPEGYGRFLDTFGTHFVETVDMGARYAKLQIISKSNQEKLSKSGIDVKFAAEASAAGIGSAKAEFQFKVDEEQKNKFEKSVETTKTVTIGSRPPANGDHDAWMQASVENPMPTYYRLKSILDVFRPAFFKDDSVDYRKIRTELSQYLQGYCSRLKKTQFPNVACEGPSKGCAGGTQCSVNAVCTDNTNSGDQDHLYNCKCKDRYEGDGKLCERKLQWQLTDEIKQEENRGGWGTWGTMDYCDNGVFANGFLLKAEKPQGSSDDTGANAVCLQCGDRQKCSNKGPWGDWSDKISCPEGSYLSGWRQNVEDPIGKRDDTALDNVEYRCRDIETWKQTKQIKTKAKEWGRWSRFQECRKGEFICGIKTRVESPGGDDTALNDIIHQCCKPVLNKKRNMKFKYGRRS</sequence>
<evidence type="ECO:0000256" key="5">
    <source>
        <dbReference type="ARBA" id="ARBA00023157"/>
    </source>
</evidence>
<protein>
    <submittedName>
        <fullName evidence="11">MAC/Perforin domain containing protein</fullName>
    </submittedName>
</protein>
<comment type="caution">
    <text evidence="6">Lacks conserved residue(s) required for the propagation of feature annotation.</text>
</comment>
<evidence type="ECO:0000259" key="9">
    <source>
        <dbReference type="PROSITE" id="PS50026"/>
    </source>
</evidence>
<evidence type="ECO:0000256" key="3">
    <source>
        <dbReference type="ARBA" id="ARBA00022525"/>
    </source>
</evidence>
<dbReference type="EMBL" id="KR085976">
    <property type="protein sequence ID" value="ALG02156.1"/>
    <property type="molecule type" value="mRNA"/>
</dbReference>
<organism evidence="11">
    <name type="scientific">Rhopilema esculentum</name>
    <dbReference type="NCBI Taxonomy" id="499914"/>
    <lineage>
        <taxon>Eukaryota</taxon>
        <taxon>Metazoa</taxon>
        <taxon>Cnidaria</taxon>
        <taxon>Scyphozoa</taxon>
        <taxon>Rhizostomeae</taxon>
        <taxon>Rhizostomatidae</taxon>
        <taxon>Rhopilema</taxon>
    </lineage>
</organism>
<keyword evidence="4" id="KW-0472">Membrane</keyword>
<feature type="region of interest" description="Disordered" evidence="7">
    <location>
        <begin position="25"/>
        <end position="48"/>
    </location>
</feature>
<evidence type="ECO:0000256" key="4">
    <source>
        <dbReference type="ARBA" id="ARBA00023136"/>
    </source>
</evidence>
<reference evidence="11" key="1">
    <citation type="submission" date="2015-04" db="EMBL/GenBank/DDBJ databases">
        <authorList>
            <person name="Syromyatnikov M.Y."/>
            <person name="Popov V.N."/>
        </authorList>
    </citation>
    <scope>NUCLEOTIDE SEQUENCE</scope>
</reference>
<dbReference type="PROSITE" id="PS50026">
    <property type="entry name" value="EGF_3"/>
    <property type="match status" value="1"/>
</dbReference>
<dbReference type="PANTHER" id="PTHR18841:SF0">
    <property type="entry name" value="VITELLINE MEMBRANE OUTER LAYER 1 HOMOLOG A-RELATED"/>
    <property type="match status" value="1"/>
</dbReference>
<dbReference type="PROSITE" id="PS51412">
    <property type="entry name" value="MACPF_2"/>
    <property type="match status" value="1"/>
</dbReference>
<dbReference type="InterPro" id="IPR005515">
    <property type="entry name" value="VOMI"/>
</dbReference>
<feature type="signal peptide" evidence="8">
    <location>
        <begin position="1"/>
        <end position="17"/>
    </location>
</feature>
<evidence type="ECO:0000313" key="11">
    <source>
        <dbReference type="EMBL" id="ALG02156.1"/>
    </source>
</evidence>
<comment type="subcellular location">
    <subcellularLocation>
        <location evidence="1">Membrane</location>
    </subcellularLocation>
    <subcellularLocation>
        <location evidence="2">Secreted</location>
    </subcellularLocation>
</comment>
<keyword evidence="6" id="KW-0245">EGF-like domain</keyword>
<dbReference type="Gene3D" id="2.10.25.10">
    <property type="entry name" value="Laminin"/>
    <property type="match status" value="1"/>
</dbReference>
<keyword evidence="8" id="KW-0732">Signal</keyword>
<evidence type="ECO:0000256" key="1">
    <source>
        <dbReference type="ARBA" id="ARBA00004370"/>
    </source>
</evidence>
<proteinExistence type="evidence at transcript level"/>
<dbReference type="Pfam" id="PF01823">
    <property type="entry name" value="MACPF"/>
    <property type="match status" value="1"/>
</dbReference>
<keyword evidence="5" id="KW-1015">Disulfide bond</keyword>
<evidence type="ECO:0000256" key="8">
    <source>
        <dbReference type="SAM" id="SignalP"/>
    </source>
</evidence>
<name>A0A0N7F1C5_9CNID</name>
<dbReference type="SUPFAM" id="SSF51092">
    <property type="entry name" value="Vitelline membrane outer protein-I (VMO-I)"/>
    <property type="match status" value="1"/>
</dbReference>
<dbReference type="AlphaFoldDB" id="A0A0N7F1C5"/>
<feature type="domain" description="EGF-like" evidence="9">
    <location>
        <begin position="374"/>
        <end position="419"/>
    </location>
</feature>
<dbReference type="InterPro" id="IPR020864">
    <property type="entry name" value="MACPF"/>
</dbReference>
<dbReference type="Gene3D" id="2.100.10.20">
    <property type="entry name" value="Vitelline membrane outer layer protein I (VOMI)"/>
    <property type="match status" value="1"/>
</dbReference>
<dbReference type="Pfam" id="PF03762">
    <property type="entry name" value="VOMI"/>
    <property type="match status" value="1"/>
</dbReference>
<evidence type="ECO:0000256" key="7">
    <source>
        <dbReference type="SAM" id="MobiDB-lite"/>
    </source>
</evidence>
<dbReference type="GO" id="GO:0005615">
    <property type="term" value="C:extracellular space"/>
    <property type="evidence" value="ECO:0007669"/>
    <property type="project" value="TreeGrafter"/>
</dbReference>
<feature type="domain" description="MACPF" evidence="10">
    <location>
        <begin position="42"/>
        <end position="361"/>
    </location>
</feature>
<dbReference type="PROSITE" id="PS00279">
    <property type="entry name" value="MACPF_1"/>
    <property type="match status" value="1"/>
</dbReference>
<feature type="chain" id="PRO_5006011655" evidence="8">
    <location>
        <begin position="18"/>
        <end position="610"/>
    </location>
</feature>
<dbReference type="InterPro" id="IPR020863">
    <property type="entry name" value="MACPF_CS"/>
</dbReference>